<accession>A0AAU1IDR2</accession>
<evidence type="ECO:0000256" key="2">
    <source>
        <dbReference type="SAM" id="MobiDB-lite"/>
    </source>
</evidence>
<dbReference type="Gene3D" id="1.10.10.10">
    <property type="entry name" value="Winged helix-like DNA-binding domain superfamily/Winged helix DNA-binding domain"/>
    <property type="match status" value="1"/>
</dbReference>
<dbReference type="InterPro" id="IPR039420">
    <property type="entry name" value="WalR-like"/>
</dbReference>
<name>A0AAU1IDR2_9ACTN</name>
<dbReference type="GO" id="GO:0006355">
    <property type="term" value="P:regulation of DNA-templated transcription"/>
    <property type="evidence" value="ECO:0007669"/>
    <property type="project" value="InterPro"/>
</dbReference>
<dbReference type="Pfam" id="PF00196">
    <property type="entry name" value="GerE"/>
    <property type="match status" value="1"/>
</dbReference>
<sequence>MTPVNPPPLDRTSPPQLTNAWRELAATLADGVRVRVLRAVYGDPRAAAELVPRLTDRQATGLDPLPTDPAELAPSLLRERRAEIRTLPDGTRLLLLLAAADQYPVPTDAFLRAVMAARLDTRSLDAAEAAGIAHAGAGGVVFRDAWTRIAAYETGSPADRRDVHRLLARVLGGAGETPWRSWHRGAGAPGPSGRLAAELGTAARKAASAGRLPLARALTERAAALCPDPSEQACLLTRAAGYAWRAGDGERARRLAAAGSEDALTGVLALRAGNAGEAFDALVSAVVRVEAAGAGEGGAGSFASGGAGSFAWGGAGIGAVDGGGSAASGAGAGPLPTDGGAGSAVGPAEADPGAGPRATRAGVGTGSRSPEASVGAGPRLAGAAFGGGTPPSAADSDGDLTASPVAEGEGRSRPTGVAADRASPSTVRTSPGPGEAPADAVPVASAAVVAPAPAPAPSAGLAAPPAPQSAAFAAPASAPSGATATPSAPPAAVDSPVSAPRAAVATPAPTLPVATPAPTVAPRTPAPATHLLARATEAAIYTGDLRRLREAVRVADRLGVVSPGTLGGLVAAFEGRYEDARELLEAAAGRCGPGGDPTVLIHAGIAALLLGDHTRAATATLRAAASARARGTPVTVPQAMEFRAYADFWTGRPRAGEAAVVDALWQAHATGQDNGACHLQAALAMFSALTGDADLCHERAASARSYALARGLGLPAALAQWALAYLDLSSGRFAAAAARLRALAGFGPGHGHRAIRHLAAPHYVEAAVRTGDTRVARLAHADYHRWASAVRSPDDLALSARCRALLAPGAEAVDHYQVALDLHSHGTRDFERARTELLFGSTLRRLRRRTEARDRLHSALEAFDSFGAPHCAAQARSELRALGTPAGPRRTGPDTPIAGLTAQQLLVARMAAEGATNREIAARLALSPRTIDHHLRGVFTRLGIRSRIELVRLIAEVDESGAGTTG</sequence>
<dbReference type="InterPro" id="IPR036388">
    <property type="entry name" value="WH-like_DNA-bd_sf"/>
</dbReference>
<dbReference type="PROSITE" id="PS50043">
    <property type="entry name" value="HTH_LUXR_2"/>
    <property type="match status" value="1"/>
</dbReference>
<dbReference type="SUPFAM" id="SSF46894">
    <property type="entry name" value="C-terminal effector domain of the bipartite response regulators"/>
    <property type="match status" value="1"/>
</dbReference>
<feature type="region of interest" description="Disordered" evidence="2">
    <location>
        <begin position="325"/>
        <end position="439"/>
    </location>
</feature>
<dbReference type="PANTHER" id="PTHR43214">
    <property type="entry name" value="TWO-COMPONENT RESPONSE REGULATOR"/>
    <property type="match status" value="1"/>
</dbReference>
<evidence type="ECO:0000313" key="4">
    <source>
        <dbReference type="EMBL" id="WTP92316.1"/>
    </source>
</evidence>
<dbReference type="SMART" id="SM00421">
    <property type="entry name" value="HTH_LUXR"/>
    <property type="match status" value="1"/>
</dbReference>
<proteinExistence type="predicted"/>
<dbReference type="InterPro" id="IPR016032">
    <property type="entry name" value="Sig_transdc_resp-reg_C-effctor"/>
</dbReference>
<feature type="domain" description="HTH luxR-type" evidence="3">
    <location>
        <begin position="893"/>
        <end position="958"/>
    </location>
</feature>
<dbReference type="EMBL" id="CP108140">
    <property type="protein sequence ID" value="WTP92316.1"/>
    <property type="molecule type" value="Genomic_DNA"/>
</dbReference>
<gene>
    <name evidence="4" type="ORF">OG477_34965</name>
</gene>
<feature type="region of interest" description="Disordered" evidence="2">
    <location>
        <begin position="471"/>
        <end position="500"/>
    </location>
</feature>
<dbReference type="CDD" id="cd06170">
    <property type="entry name" value="LuxR_C_like"/>
    <property type="match status" value="1"/>
</dbReference>
<keyword evidence="1" id="KW-0238">DNA-binding</keyword>
<protein>
    <submittedName>
        <fullName evidence="4">LuxR C-terminal-related transcriptional regulator</fullName>
    </submittedName>
</protein>
<dbReference type="PANTHER" id="PTHR43214:SF42">
    <property type="entry name" value="TRANSCRIPTIONAL REGULATORY PROTEIN DESR"/>
    <property type="match status" value="1"/>
</dbReference>
<dbReference type="PRINTS" id="PR00038">
    <property type="entry name" value="HTHLUXR"/>
</dbReference>
<reference evidence="4" key="1">
    <citation type="submission" date="2022-10" db="EMBL/GenBank/DDBJ databases">
        <title>The complete genomes of actinobacterial strains from the NBC collection.</title>
        <authorList>
            <person name="Joergensen T.S."/>
            <person name="Alvarez Arevalo M."/>
            <person name="Sterndorff E.B."/>
            <person name="Faurdal D."/>
            <person name="Vuksanovic O."/>
            <person name="Mourched A.-S."/>
            <person name="Charusanti P."/>
            <person name="Shaw S."/>
            <person name="Blin K."/>
            <person name="Weber T."/>
        </authorList>
    </citation>
    <scope>NUCLEOTIDE SEQUENCE</scope>
    <source>
        <strain evidence="4">NBC 00180</strain>
    </source>
</reference>
<dbReference type="GO" id="GO:0003677">
    <property type="term" value="F:DNA binding"/>
    <property type="evidence" value="ECO:0007669"/>
    <property type="project" value="UniProtKB-KW"/>
</dbReference>
<dbReference type="InterPro" id="IPR000792">
    <property type="entry name" value="Tscrpt_reg_LuxR_C"/>
</dbReference>
<dbReference type="AlphaFoldDB" id="A0AAU1IDR2"/>
<evidence type="ECO:0000256" key="1">
    <source>
        <dbReference type="ARBA" id="ARBA00023125"/>
    </source>
</evidence>
<evidence type="ECO:0000259" key="3">
    <source>
        <dbReference type="PROSITE" id="PS50043"/>
    </source>
</evidence>
<organism evidence="4">
    <name type="scientific">Streptomyces sp. NBC_00180</name>
    <dbReference type="NCBI Taxonomy" id="2903632"/>
    <lineage>
        <taxon>Bacteria</taxon>
        <taxon>Bacillati</taxon>
        <taxon>Actinomycetota</taxon>
        <taxon>Actinomycetes</taxon>
        <taxon>Kitasatosporales</taxon>
        <taxon>Streptomycetaceae</taxon>
        <taxon>Streptomyces</taxon>
    </lineage>
</organism>